<gene>
    <name evidence="2" type="ORF">LtaPh_2514600</name>
</gene>
<dbReference type="EMBL" id="BLBS01000034">
    <property type="protein sequence ID" value="GET89242.1"/>
    <property type="molecule type" value="Genomic_DNA"/>
</dbReference>
<proteinExistence type="predicted"/>
<dbReference type="Proteomes" id="UP000419144">
    <property type="component" value="Unassembled WGS sequence"/>
</dbReference>
<dbReference type="OrthoDB" id="10453937at2759"/>
<comment type="caution">
    <text evidence="2">The sequence shown here is derived from an EMBL/GenBank/DDBJ whole genome shotgun (WGS) entry which is preliminary data.</text>
</comment>
<feature type="region of interest" description="Disordered" evidence="1">
    <location>
        <begin position="1"/>
        <end position="24"/>
    </location>
</feature>
<protein>
    <submittedName>
        <fullName evidence="2">GTP-binding protein, putative</fullName>
    </submittedName>
</protein>
<accession>A0A640KID8</accession>
<keyword evidence="3" id="KW-1185">Reference proteome</keyword>
<dbReference type="AlphaFoldDB" id="A0A640KID8"/>
<sequence>MRRRLEHYRTNSSRARTKRKKERPRVCTLRGGGTKNGSNRFSLVITHRQRRVRHGLLLRLQRGHLLGCKSNHICVQHRNLHQHQIWIVGKLLRQPYERLLEVVVRLGRDIVVLETLLAVESNHLCLHLTVRAVYLVAYQDDGNVVAHTRDIAVPVRHVLVCVAAGDIKHDDGALAFHVVAIAKTTELLLTGSIPAVEADLAAVRVEGQWVHIDTNGSDVALLELASQVSLHESRLTCAAIADEDQLEAGNAVRGRLLHDE</sequence>
<evidence type="ECO:0000313" key="3">
    <source>
        <dbReference type="Proteomes" id="UP000419144"/>
    </source>
</evidence>
<reference evidence="2" key="1">
    <citation type="submission" date="2019-11" db="EMBL/GenBank/DDBJ databases">
        <title>Leishmania tarentolae CDS.</title>
        <authorList>
            <person name="Goto Y."/>
            <person name="Yamagishi J."/>
        </authorList>
    </citation>
    <scope>NUCLEOTIDE SEQUENCE [LARGE SCALE GENOMIC DNA]</scope>
    <source>
        <strain evidence="2">Parrot Tar II</strain>
    </source>
</reference>
<name>A0A640KID8_LEITA</name>
<evidence type="ECO:0000313" key="2">
    <source>
        <dbReference type="EMBL" id="GET89242.1"/>
    </source>
</evidence>
<dbReference type="VEuPathDB" id="TriTrypDB:LtaPh_2514600"/>
<evidence type="ECO:0000256" key="1">
    <source>
        <dbReference type="SAM" id="MobiDB-lite"/>
    </source>
</evidence>
<organism evidence="2 3">
    <name type="scientific">Leishmania tarentolae</name>
    <name type="common">Sauroleishmania tarentolae</name>
    <dbReference type="NCBI Taxonomy" id="5689"/>
    <lineage>
        <taxon>Eukaryota</taxon>
        <taxon>Discoba</taxon>
        <taxon>Euglenozoa</taxon>
        <taxon>Kinetoplastea</taxon>
        <taxon>Metakinetoplastina</taxon>
        <taxon>Trypanosomatida</taxon>
        <taxon>Trypanosomatidae</taxon>
        <taxon>Leishmaniinae</taxon>
        <taxon>Leishmania</taxon>
        <taxon>lizard Leishmania</taxon>
    </lineage>
</organism>